<evidence type="ECO:0000256" key="2">
    <source>
        <dbReference type="ARBA" id="ARBA00023015"/>
    </source>
</evidence>
<accession>A0ABS8L298</accession>
<dbReference type="PROSITE" id="PS50931">
    <property type="entry name" value="HTH_LYSR"/>
    <property type="match status" value="1"/>
</dbReference>
<evidence type="ECO:0000313" key="7">
    <source>
        <dbReference type="EMBL" id="MCC8432473.1"/>
    </source>
</evidence>
<dbReference type="Proteomes" id="UP001198862">
    <property type="component" value="Unassembled WGS sequence"/>
</dbReference>
<keyword evidence="8" id="KW-1185">Reference proteome</keyword>
<dbReference type="InterPro" id="IPR000847">
    <property type="entry name" value="LysR_HTH_N"/>
</dbReference>
<dbReference type="Gene3D" id="3.40.190.10">
    <property type="entry name" value="Periplasmic binding protein-like II"/>
    <property type="match status" value="2"/>
</dbReference>
<evidence type="ECO:0000256" key="4">
    <source>
        <dbReference type="ARBA" id="ARBA00023159"/>
    </source>
</evidence>
<keyword evidence="3" id="KW-0238">DNA-binding</keyword>
<dbReference type="RefSeq" id="WP_230553886.1">
    <property type="nucleotide sequence ID" value="NZ_JAJISD010000014.1"/>
</dbReference>
<keyword evidence="4" id="KW-0010">Activator</keyword>
<dbReference type="Pfam" id="PF00126">
    <property type="entry name" value="HTH_1"/>
    <property type="match status" value="1"/>
</dbReference>
<proteinExistence type="inferred from homology"/>
<dbReference type="PANTHER" id="PTHR30346:SF26">
    <property type="entry name" value="HYDROGEN PEROXIDE-INDUCIBLE GENES ACTIVATOR"/>
    <property type="match status" value="1"/>
</dbReference>
<evidence type="ECO:0000313" key="8">
    <source>
        <dbReference type="Proteomes" id="UP001198862"/>
    </source>
</evidence>
<dbReference type="SUPFAM" id="SSF53850">
    <property type="entry name" value="Periplasmic binding protein-like II"/>
    <property type="match status" value="1"/>
</dbReference>
<dbReference type="SUPFAM" id="SSF46785">
    <property type="entry name" value="Winged helix' DNA-binding domain"/>
    <property type="match status" value="1"/>
</dbReference>
<feature type="domain" description="HTH lysR-type" evidence="6">
    <location>
        <begin position="1"/>
        <end position="59"/>
    </location>
</feature>
<reference evidence="7 8" key="1">
    <citation type="submission" date="2021-11" db="EMBL/GenBank/DDBJ databases">
        <authorList>
            <person name="Lee D.-H."/>
            <person name="Kim S.-B."/>
        </authorList>
    </citation>
    <scope>NUCLEOTIDE SEQUENCE [LARGE SCALE GENOMIC DNA]</scope>
    <source>
        <strain evidence="7 8">KCTC 52223</strain>
    </source>
</reference>
<protein>
    <submittedName>
        <fullName evidence="7">Hydrogen peroxide-inducible genes activator</fullName>
    </submittedName>
</protein>
<dbReference type="InterPro" id="IPR036388">
    <property type="entry name" value="WH-like_DNA-bd_sf"/>
</dbReference>
<organism evidence="7 8">
    <name type="scientific">Reyranella aquatilis</name>
    <dbReference type="NCBI Taxonomy" id="2035356"/>
    <lineage>
        <taxon>Bacteria</taxon>
        <taxon>Pseudomonadati</taxon>
        <taxon>Pseudomonadota</taxon>
        <taxon>Alphaproteobacteria</taxon>
        <taxon>Hyphomicrobiales</taxon>
        <taxon>Reyranellaceae</taxon>
        <taxon>Reyranella</taxon>
    </lineage>
</organism>
<name>A0ABS8L298_9HYPH</name>
<keyword evidence="2" id="KW-0805">Transcription regulation</keyword>
<dbReference type="InterPro" id="IPR036390">
    <property type="entry name" value="WH_DNA-bd_sf"/>
</dbReference>
<dbReference type="Gene3D" id="1.10.10.10">
    <property type="entry name" value="Winged helix-like DNA-binding domain superfamily/Winged helix DNA-binding domain"/>
    <property type="match status" value="1"/>
</dbReference>
<evidence type="ECO:0000256" key="1">
    <source>
        <dbReference type="ARBA" id="ARBA00009437"/>
    </source>
</evidence>
<evidence type="ECO:0000256" key="5">
    <source>
        <dbReference type="ARBA" id="ARBA00023163"/>
    </source>
</evidence>
<dbReference type="InterPro" id="IPR005119">
    <property type="entry name" value="LysR_subst-bd"/>
</dbReference>
<evidence type="ECO:0000256" key="3">
    <source>
        <dbReference type="ARBA" id="ARBA00023125"/>
    </source>
</evidence>
<dbReference type="PRINTS" id="PR00039">
    <property type="entry name" value="HTHLYSR"/>
</dbReference>
<evidence type="ECO:0000259" key="6">
    <source>
        <dbReference type="PROSITE" id="PS50931"/>
    </source>
</evidence>
<sequence length="304" mass="33539">MTTLRQLSYLVALADSRSFRRAADAVHIAQPTLSQQLRALEARLGVTLVERNESPVQLTPIGRDLVTRARRILLDVKDAEDMVRRSRAGIAGTIRFGVTPTLGPYLMPRIVASLHRRFPDLRLYIREGIPDEQARELSRGELDMVLSPLPVSGSDLHIEPLFREPLHIVCPPEHPLGRAAKVRRADLAGIGFLSLDRRHHAHRQAREICDDLKATLLEDYEGTSLDSLRQMCGSGLGFAILPELYLRSEVGGTDMVTRLAMAGWSASRSLAAVWRHGSAYADSYATIADTIATEARTILAGPAL</sequence>
<keyword evidence="5" id="KW-0804">Transcription</keyword>
<dbReference type="Pfam" id="PF03466">
    <property type="entry name" value="LysR_substrate"/>
    <property type="match status" value="1"/>
</dbReference>
<comment type="similarity">
    <text evidence="1">Belongs to the LysR transcriptional regulatory family.</text>
</comment>
<gene>
    <name evidence="7" type="ORF">LJ725_26155</name>
</gene>
<comment type="caution">
    <text evidence="7">The sequence shown here is derived from an EMBL/GenBank/DDBJ whole genome shotgun (WGS) entry which is preliminary data.</text>
</comment>
<dbReference type="PANTHER" id="PTHR30346">
    <property type="entry name" value="TRANSCRIPTIONAL DUAL REGULATOR HCAR-RELATED"/>
    <property type="match status" value="1"/>
</dbReference>
<dbReference type="EMBL" id="JAJISD010000014">
    <property type="protein sequence ID" value="MCC8432473.1"/>
    <property type="molecule type" value="Genomic_DNA"/>
</dbReference>
<dbReference type="CDD" id="cd08411">
    <property type="entry name" value="PBP2_OxyR"/>
    <property type="match status" value="1"/>
</dbReference>